<sequence length="156" mass="17807">MHVRLRLRDRDRQEQPSITTAKTKSSKVQQATRGSRDLDGYSIGGLTAGVQISCRSRQFIVKIIVFIGMAVLNTHAHERLVDGSKQANIPKRPRLSCWRQPHRQSPPPSSNRQAKYDRDQELQRPQASQVFRRTIVNMQSTRNHDTASLPKHLPPP</sequence>
<evidence type="ECO:0000313" key="3">
    <source>
        <dbReference type="Proteomes" id="UP001590950"/>
    </source>
</evidence>
<dbReference type="EMBL" id="JBEFKJ010000013">
    <property type="protein sequence ID" value="KAL2042802.1"/>
    <property type="molecule type" value="Genomic_DNA"/>
</dbReference>
<feature type="compositionally biased region" description="Basic and acidic residues" evidence="1">
    <location>
        <begin position="1"/>
        <end position="14"/>
    </location>
</feature>
<keyword evidence="3" id="KW-1185">Reference proteome</keyword>
<evidence type="ECO:0000256" key="1">
    <source>
        <dbReference type="SAM" id="MobiDB-lite"/>
    </source>
</evidence>
<accession>A0ABR4AA99</accession>
<proteinExistence type="predicted"/>
<feature type="region of interest" description="Disordered" evidence="1">
    <location>
        <begin position="1"/>
        <end position="40"/>
    </location>
</feature>
<reference evidence="2 3" key="1">
    <citation type="submission" date="2024-09" db="EMBL/GenBank/DDBJ databases">
        <title>Rethinking Asexuality: The Enigmatic Case of Functional Sexual Genes in Lepraria (Stereocaulaceae).</title>
        <authorList>
            <person name="Doellman M."/>
            <person name="Sun Y."/>
            <person name="Barcenas-Pena A."/>
            <person name="Lumbsch H.T."/>
            <person name="Grewe F."/>
        </authorList>
    </citation>
    <scope>NUCLEOTIDE SEQUENCE [LARGE SCALE GENOMIC DNA]</scope>
    <source>
        <strain evidence="2 3">Mercado 3170</strain>
    </source>
</reference>
<feature type="compositionally biased region" description="Polar residues" evidence="1">
    <location>
        <begin position="15"/>
        <end position="33"/>
    </location>
</feature>
<dbReference type="Proteomes" id="UP001590950">
    <property type="component" value="Unassembled WGS sequence"/>
</dbReference>
<name>A0ABR4AA99_9LECA</name>
<feature type="region of interest" description="Disordered" evidence="1">
    <location>
        <begin position="82"/>
        <end position="131"/>
    </location>
</feature>
<organism evidence="2 3">
    <name type="scientific">Stereocaulon virgatum</name>
    <dbReference type="NCBI Taxonomy" id="373712"/>
    <lineage>
        <taxon>Eukaryota</taxon>
        <taxon>Fungi</taxon>
        <taxon>Dikarya</taxon>
        <taxon>Ascomycota</taxon>
        <taxon>Pezizomycotina</taxon>
        <taxon>Lecanoromycetes</taxon>
        <taxon>OSLEUM clade</taxon>
        <taxon>Lecanoromycetidae</taxon>
        <taxon>Lecanorales</taxon>
        <taxon>Lecanorineae</taxon>
        <taxon>Stereocaulaceae</taxon>
        <taxon>Stereocaulon</taxon>
    </lineage>
</organism>
<protein>
    <submittedName>
        <fullName evidence="2">Uncharacterized protein</fullName>
    </submittedName>
</protein>
<comment type="caution">
    <text evidence="2">The sequence shown here is derived from an EMBL/GenBank/DDBJ whole genome shotgun (WGS) entry which is preliminary data.</text>
</comment>
<gene>
    <name evidence="2" type="ORF">N7G274_004561</name>
</gene>
<evidence type="ECO:0000313" key="2">
    <source>
        <dbReference type="EMBL" id="KAL2042802.1"/>
    </source>
</evidence>